<dbReference type="PANTHER" id="PTHR43611:SF3">
    <property type="entry name" value="FLAVIN MONONUCLEOTIDE HYDROLASE 1, CHLOROPLATIC"/>
    <property type="match status" value="1"/>
</dbReference>
<dbReference type="Gene3D" id="1.10.150.240">
    <property type="entry name" value="Putative phosphatase, domain 2"/>
    <property type="match status" value="1"/>
</dbReference>
<comment type="caution">
    <text evidence="1">The sequence shown here is derived from an EMBL/GenBank/DDBJ whole genome shotgun (WGS) entry which is preliminary data.</text>
</comment>
<accession>A0A3N2E1J6</accession>
<dbReference type="PANTHER" id="PTHR43611">
    <property type="entry name" value="ALPHA-D-GLUCOSE 1-PHOSPHATE PHOSPHATASE"/>
    <property type="match status" value="1"/>
</dbReference>
<dbReference type="SFLD" id="SFLDS00003">
    <property type="entry name" value="Haloacid_Dehalogenase"/>
    <property type="match status" value="1"/>
</dbReference>
<organism evidence="1 2">
    <name type="scientific">Sinobacterium caligoides</name>
    <dbReference type="NCBI Taxonomy" id="933926"/>
    <lineage>
        <taxon>Bacteria</taxon>
        <taxon>Pseudomonadati</taxon>
        <taxon>Pseudomonadota</taxon>
        <taxon>Gammaproteobacteria</taxon>
        <taxon>Cellvibrionales</taxon>
        <taxon>Spongiibacteraceae</taxon>
        <taxon>Sinobacterium</taxon>
    </lineage>
</organism>
<sequence length="206" mass="23801">MIENVVFDLSEVLLPGIIGVEEQLGLRTGKSEDVIARAMGSYPYYEKDNNLDRLLKGELSYESYRAEFLCEIGLSREVASVFDQECTKMFDSPYPYTERMIKNTAKSCNLFLLSDHCETWVEYIRNKHNFFDYFQGLVWSYEIAATKKSTEPFEAIINKYQLNPALSLFVDDNEINIDNAKYHGFKTVHFTGEESINEVYRAIKSG</sequence>
<gene>
    <name evidence="1" type="ORF">EDC56_1063</name>
</gene>
<dbReference type="SUPFAM" id="SSF56784">
    <property type="entry name" value="HAD-like"/>
    <property type="match status" value="1"/>
</dbReference>
<dbReference type="OrthoDB" id="9797415at2"/>
<dbReference type="AlphaFoldDB" id="A0A3N2E1J6"/>
<dbReference type="EMBL" id="RKHR01000003">
    <property type="protein sequence ID" value="ROS05529.1"/>
    <property type="molecule type" value="Genomic_DNA"/>
</dbReference>
<protein>
    <submittedName>
        <fullName evidence="1">FMN phosphatase YigB (HAD superfamily)</fullName>
    </submittedName>
</protein>
<dbReference type="RefSeq" id="WP_123711428.1">
    <property type="nucleotide sequence ID" value="NZ_RKHR01000003.1"/>
</dbReference>
<reference evidence="1 2" key="1">
    <citation type="submission" date="2018-11" db="EMBL/GenBank/DDBJ databases">
        <title>Genomic Encyclopedia of Type Strains, Phase IV (KMG-IV): sequencing the most valuable type-strain genomes for metagenomic binning, comparative biology and taxonomic classification.</title>
        <authorList>
            <person name="Goeker M."/>
        </authorList>
    </citation>
    <scope>NUCLEOTIDE SEQUENCE [LARGE SCALE GENOMIC DNA]</scope>
    <source>
        <strain evidence="1 2">DSM 100316</strain>
    </source>
</reference>
<name>A0A3N2E1J6_9GAMM</name>
<dbReference type="SFLD" id="SFLDG01129">
    <property type="entry name" value="C1.5:_HAD__Beta-PGM__Phosphata"/>
    <property type="match status" value="1"/>
</dbReference>
<dbReference type="InterPro" id="IPR023198">
    <property type="entry name" value="PGP-like_dom2"/>
</dbReference>
<keyword evidence="2" id="KW-1185">Reference proteome</keyword>
<dbReference type="InterPro" id="IPR023214">
    <property type="entry name" value="HAD_sf"/>
</dbReference>
<evidence type="ECO:0000313" key="1">
    <source>
        <dbReference type="EMBL" id="ROS05529.1"/>
    </source>
</evidence>
<evidence type="ECO:0000313" key="2">
    <source>
        <dbReference type="Proteomes" id="UP000275394"/>
    </source>
</evidence>
<dbReference type="Pfam" id="PF00702">
    <property type="entry name" value="Hydrolase"/>
    <property type="match status" value="1"/>
</dbReference>
<proteinExistence type="predicted"/>
<dbReference type="Proteomes" id="UP000275394">
    <property type="component" value="Unassembled WGS sequence"/>
</dbReference>
<dbReference type="Gene3D" id="3.40.50.1000">
    <property type="entry name" value="HAD superfamily/HAD-like"/>
    <property type="match status" value="1"/>
</dbReference>
<dbReference type="InterPro" id="IPR036412">
    <property type="entry name" value="HAD-like_sf"/>
</dbReference>